<comment type="subunit">
    <text evidence="9">The complex comprises the extracytoplasmic solute receptor protein and the two transmembrane proteins.</text>
</comment>
<gene>
    <name evidence="11" type="ORF">SAMN04488004_11247</name>
</gene>
<dbReference type="PANTHER" id="PTHR35011:SF2">
    <property type="entry name" value="2,3-DIKETO-L-GULONATE TRAP TRANSPORTER SMALL PERMEASE PROTEIN YIAM"/>
    <property type="match status" value="1"/>
</dbReference>
<reference evidence="11 12" key="1">
    <citation type="submission" date="2016-10" db="EMBL/GenBank/DDBJ databases">
        <authorList>
            <person name="de Groot N.N."/>
        </authorList>
    </citation>
    <scope>NUCLEOTIDE SEQUENCE [LARGE SCALE GENOMIC DNA]</scope>
    <source>
        <strain evidence="11 12">DSM 16199</strain>
    </source>
</reference>
<comment type="function">
    <text evidence="9">Part of the tripartite ATP-independent periplasmic (TRAP) transport system.</text>
</comment>
<evidence type="ECO:0000256" key="4">
    <source>
        <dbReference type="ARBA" id="ARBA00022519"/>
    </source>
</evidence>
<proteinExistence type="inferred from homology"/>
<sequence>MLYRIERLLLDLACCAVIALGALITASVLLRVTLNSGIPDTIVMVRELMVVAIVLPLAAATTARAHIVVEFVSNRLPMRAQGMLVIFGGMFGLLALSPLLYAGWNETVHMITSGSYYFGQLNLPKWPGRVLFLIGMSFCWLRLLLLVIGDIRTLRAGGIPALSETTSSTFVEDEKDRA</sequence>
<dbReference type="OrthoDB" id="6385730at2"/>
<keyword evidence="6 9" id="KW-1133">Transmembrane helix</keyword>
<evidence type="ECO:0000313" key="12">
    <source>
        <dbReference type="Proteomes" id="UP000199550"/>
    </source>
</evidence>
<evidence type="ECO:0000256" key="6">
    <source>
        <dbReference type="ARBA" id="ARBA00022989"/>
    </source>
</evidence>
<accession>A0A1I4GDD2</accession>
<keyword evidence="2 9" id="KW-0813">Transport</keyword>
<feature type="transmembrane region" description="Helical" evidence="9">
    <location>
        <begin position="50"/>
        <end position="72"/>
    </location>
</feature>
<comment type="subcellular location">
    <subcellularLocation>
        <location evidence="1 9">Cell inner membrane</location>
        <topology evidence="1 9">Multi-pass membrane protein</topology>
    </subcellularLocation>
</comment>
<evidence type="ECO:0000256" key="8">
    <source>
        <dbReference type="ARBA" id="ARBA00038436"/>
    </source>
</evidence>
<evidence type="ECO:0000256" key="3">
    <source>
        <dbReference type="ARBA" id="ARBA00022475"/>
    </source>
</evidence>
<dbReference type="PANTHER" id="PTHR35011">
    <property type="entry name" value="2,3-DIKETO-L-GULONATE TRAP TRANSPORTER SMALL PERMEASE PROTEIN YIAM"/>
    <property type="match status" value="1"/>
</dbReference>
<feature type="transmembrane region" description="Helical" evidence="9">
    <location>
        <begin position="84"/>
        <end position="104"/>
    </location>
</feature>
<evidence type="ECO:0000313" key="11">
    <source>
        <dbReference type="EMBL" id="SFL28058.1"/>
    </source>
</evidence>
<dbReference type="STRING" id="195913.SAMN04488004_11247"/>
<protein>
    <recommendedName>
        <fullName evidence="9">TRAP transporter small permease protein</fullName>
    </recommendedName>
</protein>
<dbReference type="Pfam" id="PF04290">
    <property type="entry name" value="DctQ"/>
    <property type="match status" value="1"/>
</dbReference>
<comment type="similarity">
    <text evidence="8 9">Belongs to the TRAP transporter small permease family.</text>
</comment>
<keyword evidence="4 9" id="KW-0997">Cell inner membrane</keyword>
<organism evidence="11 12">
    <name type="scientific">Loktanella salsilacus</name>
    <dbReference type="NCBI Taxonomy" id="195913"/>
    <lineage>
        <taxon>Bacteria</taxon>
        <taxon>Pseudomonadati</taxon>
        <taxon>Pseudomonadota</taxon>
        <taxon>Alphaproteobacteria</taxon>
        <taxon>Rhodobacterales</taxon>
        <taxon>Roseobacteraceae</taxon>
        <taxon>Loktanella</taxon>
    </lineage>
</organism>
<dbReference type="AlphaFoldDB" id="A0A1I4GDD2"/>
<keyword evidence="12" id="KW-1185">Reference proteome</keyword>
<dbReference type="GO" id="GO:0015740">
    <property type="term" value="P:C4-dicarboxylate transport"/>
    <property type="evidence" value="ECO:0007669"/>
    <property type="project" value="TreeGrafter"/>
</dbReference>
<evidence type="ECO:0000256" key="5">
    <source>
        <dbReference type="ARBA" id="ARBA00022692"/>
    </source>
</evidence>
<dbReference type="Proteomes" id="UP000199550">
    <property type="component" value="Unassembled WGS sequence"/>
</dbReference>
<keyword evidence="7 9" id="KW-0472">Membrane</keyword>
<evidence type="ECO:0000256" key="1">
    <source>
        <dbReference type="ARBA" id="ARBA00004429"/>
    </source>
</evidence>
<evidence type="ECO:0000256" key="2">
    <source>
        <dbReference type="ARBA" id="ARBA00022448"/>
    </source>
</evidence>
<keyword evidence="5 9" id="KW-0812">Transmembrane</keyword>
<dbReference type="InterPro" id="IPR055348">
    <property type="entry name" value="DctQ"/>
</dbReference>
<evidence type="ECO:0000256" key="9">
    <source>
        <dbReference type="RuleBase" id="RU369079"/>
    </source>
</evidence>
<dbReference type="GO" id="GO:0022857">
    <property type="term" value="F:transmembrane transporter activity"/>
    <property type="evidence" value="ECO:0007669"/>
    <property type="project" value="UniProtKB-UniRule"/>
</dbReference>
<keyword evidence="3" id="KW-1003">Cell membrane</keyword>
<evidence type="ECO:0000256" key="7">
    <source>
        <dbReference type="ARBA" id="ARBA00023136"/>
    </source>
</evidence>
<feature type="transmembrane region" description="Helical" evidence="9">
    <location>
        <begin position="12"/>
        <end position="30"/>
    </location>
</feature>
<dbReference type="InterPro" id="IPR007387">
    <property type="entry name" value="TRAP_DctQ"/>
</dbReference>
<feature type="transmembrane region" description="Helical" evidence="9">
    <location>
        <begin position="130"/>
        <end position="148"/>
    </location>
</feature>
<dbReference type="EMBL" id="FOTF01000012">
    <property type="protein sequence ID" value="SFL28058.1"/>
    <property type="molecule type" value="Genomic_DNA"/>
</dbReference>
<evidence type="ECO:0000259" key="10">
    <source>
        <dbReference type="Pfam" id="PF04290"/>
    </source>
</evidence>
<feature type="domain" description="Tripartite ATP-independent periplasmic transporters DctQ component" evidence="10">
    <location>
        <begin position="22"/>
        <end position="152"/>
    </location>
</feature>
<name>A0A1I4GDD2_9RHOB</name>
<dbReference type="RefSeq" id="WP_090189831.1">
    <property type="nucleotide sequence ID" value="NZ_CAXIDI010000003.1"/>
</dbReference>
<dbReference type="GO" id="GO:0005886">
    <property type="term" value="C:plasma membrane"/>
    <property type="evidence" value="ECO:0007669"/>
    <property type="project" value="UniProtKB-SubCell"/>
</dbReference>